<dbReference type="UniPathway" id="UPA00251">
    <property type="reaction ID" value="UER00319"/>
</dbReference>
<dbReference type="GO" id="GO:0006782">
    <property type="term" value="P:protoporphyrinogen IX biosynthetic process"/>
    <property type="evidence" value="ECO:0007669"/>
    <property type="project" value="UniProtKB-UniRule"/>
</dbReference>
<evidence type="ECO:0000256" key="6">
    <source>
        <dbReference type="ARBA" id="ARBA00023244"/>
    </source>
</evidence>
<dbReference type="PRINTS" id="PR00151">
    <property type="entry name" value="PORPHBDMNASE"/>
</dbReference>
<evidence type="ECO:0000313" key="11">
    <source>
        <dbReference type="EMBL" id="SMF00593.1"/>
    </source>
</evidence>
<protein>
    <recommendedName>
        <fullName evidence="8">Porphobilinogen deaminase</fullName>
        <shortName evidence="8">PBG</shortName>
        <ecNumber evidence="8">2.5.1.61</ecNumber>
    </recommendedName>
    <alternativeName>
        <fullName evidence="8">Hydroxymethylbilane synthase</fullName>
        <shortName evidence="8">HMBS</shortName>
    </alternativeName>
    <alternativeName>
        <fullName evidence="8">Pre-uroporphyrinogen synthase</fullName>
    </alternativeName>
</protein>
<accession>A0A1X7CPH1</accession>
<comment type="miscellaneous">
    <text evidence="8">The porphobilinogen subunits are added to the dipyrromethane group.</text>
</comment>
<evidence type="ECO:0000256" key="4">
    <source>
        <dbReference type="ARBA" id="ARBA00011245"/>
    </source>
</evidence>
<dbReference type="EC" id="2.5.1.61" evidence="8"/>
<dbReference type="InterPro" id="IPR022418">
    <property type="entry name" value="Porphobilinogen_deaminase_C"/>
</dbReference>
<evidence type="ECO:0000256" key="2">
    <source>
        <dbReference type="ARBA" id="ARBA00004735"/>
    </source>
</evidence>
<dbReference type="HAMAP" id="MF_00260">
    <property type="entry name" value="Porphobil_deam"/>
    <property type="match status" value="1"/>
</dbReference>
<dbReference type="CDD" id="cd13646">
    <property type="entry name" value="PBP2_EcHMBS_like"/>
    <property type="match status" value="1"/>
</dbReference>
<reference evidence="12" key="1">
    <citation type="submission" date="2017-04" db="EMBL/GenBank/DDBJ databases">
        <authorList>
            <person name="Varghese N."/>
            <person name="Submissions S."/>
        </authorList>
    </citation>
    <scope>NUCLEOTIDE SEQUENCE [LARGE SCALE GENOMIC DNA]</scope>
    <source>
        <strain evidence="12">K3S</strain>
    </source>
</reference>
<gene>
    <name evidence="8" type="primary">hemC</name>
    <name evidence="11" type="ORF">SAMN06295933_1051</name>
</gene>
<feature type="domain" description="Porphobilinogen deaminase C-terminal" evidence="10">
    <location>
        <begin position="224"/>
        <end position="293"/>
    </location>
</feature>
<dbReference type="PIRSF" id="PIRSF001438">
    <property type="entry name" value="4pyrrol_synth_OHMeBilane_synth"/>
    <property type="match status" value="1"/>
</dbReference>
<dbReference type="NCBIfam" id="TIGR00212">
    <property type="entry name" value="hemC"/>
    <property type="match status" value="1"/>
</dbReference>
<dbReference type="InterPro" id="IPR022417">
    <property type="entry name" value="Porphobilin_deaminase_N"/>
</dbReference>
<evidence type="ECO:0000256" key="8">
    <source>
        <dbReference type="HAMAP-Rule" id="MF_00260"/>
    </source>
</evidence>
<dbReference type="GO" id="GO:0005737">
    <property type="term" value="C:cytoplasm"/>
    <property type="evidence" value="ECO:0007669"/>
    <property type="project" value="UniProtKB-UniRule"/>
</dbReference>
<evidence type="ECO:0000259" key="9">
    <source>
        <dbReference type="Pfam" id="PF01379"/>
    </source>
</evidence>
<dbReference type="InterPro" id="IPR036803">
    <property type="entry name" value="Porphobilinogen_deaminase_C_sf"/>
</dbReference>
<comment type="pathway">
    <text evidence="2">Porphyrin-containing compound metabolism; protoporphyrin-IX biosynthesis; coproporphyrinogen-III from 5-aminolevulinate: step 2/4.</text>
</comment>
<evidence type="ECO:0000256" key="1">
    <source>
        <dbReference type="ARBA" id="ARBA00002869"/>
    </source>
</evidence>
<dbReference type="GO" id="GO:0004418">
    <property type="term" value="F:hydroxymethylbilane synthase activity"/>
    <property type="evidence" value="ECO:0007669"/>
    <property type="project" value="UniProtKB-UniRule"/>
</dbReference>
<keyword evidence="5 8" id="KW-0808">Transferase</keyword>
<dbReference type="EMBL" id="FWZU01000002">
    <property type="protein sequence ID" value="SMF00593.1"/>
    <property type="molecule type" value="Genomic_DNA"/>
</dbReference>
<dbReference type="InterPro" id="IPR000860">
    <property type="entry name" value="HemC"/>
</dbReference>
<dbReference type="OrthoDB" id="9810298at2"/>
<name>A0A1X7CPH1_9BACT</name>
<feature type="domain" description="Porphobilinogen deaminase N-terminal" evidence="9">
    <location>
        <begin position="4"/>
        <end position="211"/>
    </location>
</feature>
<keyword evidence="12" id="KW-1185">Reference proteome</keyword>
<dbReference type="PANTHER" id="PTHR11557">
    <property type="entry name" value="PORPHOBILINOGEN DEAMINASE"/>
    <property type="match status" value="1"/>
</dbReference>
<dbReference type="Gene3D" id="3.30.160.40">
    <property type="entry name" value="Porphobilinogen deaminase, C-terminal domain"/>
    <property type="match status" value="1"/>
</dbReference>
<comment type="subunit">
    <text evidence="4 8">Monomer.</text>
</comment>
<dbReference type="FunFam" id="3.40.190.10:FF:000004">
    <property type="entry name" value="Porphobilinogen deaminase"/>
    <property type="match status" value="1"/>
</dbReference>
<dbReference type="RefSeq" id="WP_085099411.1">
    <property type="nucleotide sequence ID" value="NZ_FWZU01000002.1"/>
</dbReference>
<dbReference type="PROSITE" id="PS00533">
    <property type="entry name" value="PORPHOBILINOGEN_DEAM"/>
    <property type="match status" value="1"/>
</dbReference>
<comment type="cofactor">
    <cofactor evidence="8">
        <name>dipyrromethane</name>
        <dbReference type="ChEBI" id="CHEBI:60342"/>
    </cofactor>
    <text evidence="8">Binds 1 dipyrromethane group covalently.</text>
</comment>
<dbReference type="Proteomes" id="UP000192906">
    <property type="component" value="Unassembled WGS sequence"/>
</dbReference>
<dbReference type="Pfam" id="PF03900">
    <property type="entry name" value="Porphobil_deamC"/>
    <property type="match status" value="1"/>
</dbReference>
<comment type="function">
    <text evidence="1 8">Tetrapolymerization of the monopyrrole PBG into the hydroxymethylbilane pre-uroporphyrinogen in several discrete steps.</text>
</comment>
<dbReference type="SUPFAM" id="SSF53850">
    <property type="entry name" value="Periplasmic binding protein-like II"/>
    <property type="match status" value="1"/>
</dbReference>
<evidence type="ECO:0000259" key="10">
    <source>
        <dbReference type="Pfam" id="PF03900"/>
    </source>
</evidence>
<keyword evidence="6 8" id="KW-0627">Porphyrin biosynthesis</keyword>
<dbReference type="Gene3D" id="3.40.190.10">
    <property type="entry name" value="Periplasmic binding protein-like II"/>
    <property type="match status" value="2"/>
</dbReference>
<dbReference type="Pfam" id="PF01379">
    <property type="entry name" value="Porphobil_deam"/>
    <property type="match status" value="1"/>
</dbReference>
<dbReference type="PANTHER" id="PTHR11557:SF0">
    <property type="entry name" value="PORPHOBILINOGEN DEAMINASE"/>
    <property type="match status" value="1"/>
</dbReference>
<organism evidence="11 12">
    <name type="scientific">Desulfovibrio gilichinskyi</name>
    <dbReference type="NCBI Taxonomy" id="1519643"/>
    <lineage>
        <taxon>Bacteria</taxon>
        <taxon>Pseudomonadati</taxon>
        <taxon>Thermodesulfobacteriota</taxon>
        <taxon>Desulfovibrionia</taxon>
        <taxon>Desulfovibrionales</taxon>
        <taxon>Desulfovibrionaceae</taxon>
        <taxon>Desulfovibrio</taxon>
    </lineage>
</organism>
<evidence type="ECO:0000256" key="3">
    <source>
        <dbReference type="ARBA" id="ARBA00005638"/>
    </source>
</evidence>
<evidence type="ECO:0000313" key="12">
    <source>
        <dbReference type="Proteomes" id="UP000192906"/>
    </source>
</evidence>
<dbReference type="SUPFAM" id="SSF54782">
    <property type="entry name" value="Porphobilinogen deaminase (hydroxymethylbilane synthase), C-terminal domain"/>
    <property type="match status" value="1"/>
</dbReference>
<dbReference type="FunFam" id="3.40.190.10:FF:000005">
    <property type="entry name" value="Porphobilinogen deaminase"/>
    <property type="match status" value="1"/>
</dbReference>
<dbReference type="AlphaFoldDB" id="A0A1X7CPH1"/>
<evidence type="ECO:0000256" key="7">
    <source>
        <dbReference type="ARBA" id="ARBA00048169"/>
    </source>
</evidence>
<comment type="catalytic activity">
    <reaction evidence="7 8">
        <text>4 porphobilinogen + H2O = hydroxymethylbilane + 4 NH4(+)</text>
        <dbReference type="Rhea" id="RHEA:13185"/>
        <dbReference type="ChEBI" id="CHEBI:15377"/>
        <dbReference type="ChEBI" id="CHEBI:28938"/>
        <dbReference type="ChEBI" id="CHEBI:57845"/>
        <dbReference type="ChEBI" id="CHEBI:58126"/>
        <dbReference type="EC" id="2.5.1.61"/>
    </reaction>
</comment>
<dbReference type="InterPro" id="IPR022419">
    <property type="entry name" value="Porphobilin_deaminase_cofac_BS"/>
</dbReference>
<evidence type="ECO:0000256" key="5">
    <source>
        <dbReference type="ARBA" id="ARBA00022679"/>
    </source>
</evidence>
<feature type="modified residue" description="S-(dipyrrolylmethanemethyl)cysteine" evidence="8">
    <location>
        <position position="240"/>
    </location>
</feature>
<comment type="similarity">
    <text evidence="3 8">Belongs to the HMBS family.</text>
</comment>
<sequence length="310" mass="33475">MRKITIATRGSKLALWQANHISDLLRSEYPGIEVQLLKIKTKGDKILDVPLAKVGGKGLFVKEIEEALLANKADLAVHSMKDVPTELPEGLEVGIIPPREADTDSLLSVKYDSLKDLPIGAVVGTSSLRRQSQLLSLRSDLKIESLRGNLDTRVGKLLAGEFDAIVVATAGMNRLNLSAPKSEILGPPHFLPAVAQGALGIEYRIEDTEIQDILAFLHDEDTARQVRAERGFLTGLDGGCQVPIAAWSVLEGNKIKLTGFVADIDGSSPIRLERTGSADEAWELGTNLANDVLAAGAREILDRVYDKCKA</sequence>
<dbReference type="STRING" id="1519643.SAMN06295933_1051"/>
<proteinExistence type="inferred from homology"/>